<dbReference type="GO" id="GO:0006874">
    <property type="term" value="P:intracellular calcium ion homeostasis"/>
    <property type="evidence" value="ECO:0007669"/>
    <property type="project" value="TreeGrafter"/>
</dbReference>
<evidence type="ECO:0000259" key="6">
    <source>
        <dbReference type="Pfam" id="PF01699"/>
    </source>
</evidence>
<evidence type="ECO:0000256" key="1">
    <source>
        <dbReference type="ARBA" id="ARBA00004141"/>
    </source>
</evidence>
<dbReference type="InterPro" id="IPR044880">
    <property type="entry name" value="NCX_ion-bd_dom_sf"/>
</dbReference>
<dbReference type="AlphaFoldDB" id="A0A1I4YX28"/>
<dbReference type="GO" id="GO:0008273">
    <property type="term" value="F:calcium, potassium:sodium antiporter activity"/>
    <property type="evidence" value="ECO:0007669"/>
    <property type="project" value="TreeGrafter"/>
</dbReference>
<accession>A0A1I4YX28</accession>
<feature type="domain" description="Sodium/calcium exchanger membrane region" evidence="6">
    <location>
        <begin position="3"/>
        <end position="144"/>
    </location>
</feature>
<gene>
    <name evidence="7" type="ORF">SAMN05660284_01447</name>
</gene>
<evidence type="ECO:0000256" key="4">
    <source>
        <dbReference type="ARBA" id="ARBA00023136"/>
    </source>
</evidence>
<evidence type="ECO:0000256" key="2">
    <source>
        <dbReference type="ARBA" id="ARBA00022692"/>
    </source>
</evidence>
<evidence type="ECO:0000313" key="7">
    <source>
        <dbReference type="EMBL" id="SFN42574.1"/>
    </source>
</evidence>
<dbReference type="InterPro" id="IPR004481">
    <property type="entry name" value="K/Na/Ca-exchanger"/>
</dbReference>
<feature type="transmembrane region" description="Helical" evidence="5">
    <location>
        <begin position="182"/>
        <end position="203"/>
    </location>
</feature>
<feature type="transmembrane region" description="Helical" evidence="5">
    <location>
        <begin position="6"/>
        <end position="29"/>
    </location>
</feature>
<keyword evidence="2 5" id="KW-0812">Transmembrane</keyword>
<feature type="transmembrane region" description="Helical" evidence="5">
    <location>
        <begin position="69"/>
        <end position="91"/>
    </location>
</feature>
<proteinExistence type="predicted"/>
<dbReference type="PANTHER" id="PTHR10846">
    <property type="entry name" value="SODIUM/POTASSIUM/CALCIUM EXCHANGER"/>
    <property type="match status" value="1"/>
</dbReference>
<feature type="transmembrane region" description="Helical" evidence="5">
    <location>
        <begin position="308"/>
        <end position="330"/>
    </location>
</feature>
<comment type="subcellular location">
    <subcellularLocation>
        <location evidence="1">Membrane</location>
        <topology evidence="1">Multi-pass membrane protein</topology>
    </subcellularLocation>
</comment>
<feature type="transmembrane region" description="Helical" evidence="5">
    <location>
        <begin position="215"/>
        <end position="238"/>
    </location>
</feature>
<feature type="domain" description="Sodium/calcium exchanger membrane region" evidence="6">
    <location>
        <begin position="189"/>
        <end position="326"/>
    </location>
</feature>
<dbReference type="Gene3D" id="1.20.1420.30">
    <property type="entry name" value="NCX, central ion-binding region"/>
    <property type="match status" value="1"/>
</dbReference>
<dbReference type="EMBL" id="FOVE01000009">
    <property type="protein sequence ID" value="SFN42574.1"/>
    <property type="molecule type" value="Genomic_DNA"/>
</dbReference>
<dbReference type="Proteomes" id="UP000242869">
    <property type="component" value="Unassembled WGS sequence"/>
</dbReference>
<evidence type="ECO:0000256" key="5">
    <source>
        <dbReference type="SAM" id="Phobius"/>
    </source>
</evidence>
<reference evidence="8" key="1">
    <citation type="submission" date="2016-10" db="EMBL/GenBank/DDBJ databases">
        <authorList>
            <person name="Varghese N."/>
            <person name="Submissions S."/>
        </authorList>
    </citation>
    <scope>NUCLEOTIDE SEQUENCE [LARGE SCALE GENOMIC DNA]</scope>
    <source>
        <strain evidence="8">DSM 6150</strain>
    </source>
</reference>
<keyword evidence="4 5" id="KW-0472">Membrane</keyword>
<keyword evidence="8" id="KW-1185">Reference proteome</keyword>
<keyword evidence="3 5" id="KW-1133">Transmembrane helix</keyword>
<feature type="transmembrane region" description="Helical" evidence="5">
    <location>
        <begin position="41"/>
        <end position="63"/>
    </location>
</feature>
<evidence type="ECO:0000313" key="8">
    <source>
        <dbReference type="Proteomes" id="UP000242869"/>
    </source>
</evidence>
<dbReference type="RefSeq" id="WP_091193563.1">
    <property type="nucleotide sequence ID" value="NZ_FOVE01000009.1"/>
</dbReference>
<name>A0A1I4YX28_9NEIS</name>
<feature type="transmembrane region" description="Helical" evidence="5">
    <location>
        <begin position="103"/>
        <end position="124"/>
    </location>
</feature>
<feature type="transmembrane region" description="Helical" evidence="5">
    <location>
        <begin position="136"/>
        <end position="155"/>
    </location>
</feature>
<feature type="transmembrane region" description="Helical" evidence="5">
    <location>
        <begin position="245"/>
        <end position="263"/>
    </location>
</feature>
<dbReference type="InterPro" id="IPR004837">
    <property type="entry name" value="NaCa_Exmemb"/>
</dbReference>
<dbReference type="GO" id="GO:0005886">
    <property type="term" value="C:plasma membrane"/>
    <property type="evidence" value="ECO:0007669"/>
    <property type="project" value="TreeGrafter"/>
</dbReference>
<dbReference type="STRING" id="83765.SAMN05660284_01447"/>
<feature type="transmembrane region" description="Helical" evidence="5">
    <location>
        <begin position="283"/>
        <end position="301"/>
    </location>
</feature>
<protein>
    <submittedName>
        <fullName evidence="7">Cation:H+ antiporter</fullName>
    </submittedName>
</protein>
<evidence type="ECO:0000256" key="3">
    <source>
        <dbReference type="ARBA" id="ARBA00022989"/>
    </source>
</evidence>
<dbReference type="Pfam" id="PF01699">
    <property type="entry name" value="Na_Ca_ex"/>
    <property type="match status" value="2"/>
</dbReference>
<dbReference type="GO" id="GO:0005262">
    <property type="term" value="F:calcium channel activity"/>
    <property type="evidence" value="ECO:0007669"/>
    <property type="project" value="TreeGrafter"/>
</dbReference>
<sequence>MSLWLQLLLCLVVIGIAGWHLSINGDIIARKTGLSGSWVGLILLATATSLPELVAGVSAVTAARAPDIAVGNVLGAAVFNLVFLVVLDALYRKETLYSRAAQGHILSAALGALMISFVGFSLLLDHGGISPRLGHVGAYTPFILVLYLVSMRAVYQYEQRTVAEFVEEQADRYAGITLRQAMIRYALAAVSIVAAGILLPFVAKALAAEMGWEQSFVGTLLVAAVTTVPEAAVTLSALRLGALDMAIANLLGSNLFNMTILAIDDIAFTQGPLLASVNNTHALTALAAVMMNTLVIVGLIFRPKGRVLLGLSWISLGLFMLYIANTWVLFAHGN</sequence>
<dbReference type="PANTHER" id="PTHR10846:SF8">
    <property type="entry name" value="INNER MEMBRANE PROTEIN YRBG"/>
    <property type="match status" value="1"/>
</dbReference>
<dbReference type="OrthoDB" id="9794225at2"/>
<organism evidence="7 8">
    <name type="scientific">Formivibrio citricus</name>
    <dbReference type="NCBI Taxonomy" id="83765"/>
    <lineage>
        <taxon>Bacteria</taxon>
        <taxon>Pseudomonadati</taxon>
        <taxon>Pseudomonadota</taxon>
        <taxon>Betaproteobacteria</taxon>
        <taxon>Neisseriales</taxon>
        <taxon>Chitinibacteraceae</taxon>
        <taxon>Formivibrio</taxon>
    </lineage>
</organism>